<gene>
    <name evidence="2" type="ORF">IW15_02155</name>
</gene>
<accession>A0A086AC54</accession>
<evidence type="ECO:0000313" key="3">
    <source>
        <dbReference type="Proteomes" id="UP000028705"/>
    </source>
</evidence>
<protein>
    <submittedName>
        <fullName evidence="2">Uncharacterized protein</fullName>
    </submittedName>
</protein>
<dbReference type="STRING" id="445961.IW15_02155"/>
<organism evidence="2 3">
    <name type="scientific">Chryseobacterium soli</name>
    <dbReference type="NCBI Taxonomy" id="445961"/>
    <lineage>
        <taxon>Bacteria</taxon>
        <taxon>Pseudomonadati</taxon>
        <taxon>Bacteroidota</taxon>
        <taxon>Flavobacteriia</taxon>
        <taxon>Flavobacteriales</taxon>
        <taxon>Weeksellaceae</taxon>
        <taxon>Chryseobacterium group</taxon>
        <taxon>Chryseobacterium</taxon>
    </lineage>
</organism>
<dbReference type="OrthoDB" id="1273525at2"/>
<sequence length="220" mass="25098">MKKFTTPLILLIFLFLGFSGNAQEKKNFASIQNILYEIVPNDKIDSWVLVYNSYGKNQEVKTSGGKKEYTPQFSGFNLFPSEDSFYYIAYAAGGKMNYVTDLEGLKKFIGKIDNVEEAAIAMTIDGYLIDEEFKDIAGNYYEDRSNYYLDMGKLTSKECPYQKTHYTLTINKSTGAVSQVKDNGTYIELYNKKCANNPRLLKIEKKEEPKDGAKKTTKKK</sequence>
<keyword evidence="3" id="KW-1185">Reference proteome</keyword>
<dbReference type="EMBL" id="JPRH01000001">
    <property type="protein sequence ID" value="KFF14268.1"/>
    <property type="molecule type" value="Genomic_DNA"/>
</dbReference>
<comment type="caution">
    <text evidence="2">The sequence shown here is derived from an EMBL/GenBank/DDBJ whole genome shotgun (WGS) entry which is preliminary data.</text>
</comment>
<proteinExistence type="predicted"/>
<evidence type="ECO:0000256" key="1">
    <source>
        <dbReference type="SAM" id="SignalP"/>
    </source>
</evidence>
<feature type="signal peptide" evidence="1">
    <location>
        <begin position="1"/>
        <end position="22"/>
    </location>
</feature>
<dbReference type="Proteomes" id="UP000028705">
    <property type="component" value="Unassembled WGS sequence"/>
</dbReference>
<feature type="chain" id="PRO_5001802509" evidence="1">
    <location>
        <begin position="23"/>
        <end position="220"/>
    </location>
</feature>
<dbReference type="eggNOG" id="ENOG503435Y">
    <property type="taxonomic scope" value="Bacteria"/>
</dbReference>
<reference evidence="2 3" key="1">
    <citation type="submission" date="2014-07" db="EMBL/GenBank/DDBJ databases">
        <title>Genome of Chryseobacterium soli DSM 19298.</title>
        <authorList>
            <person name="Stropko S.J."/>
            <person name="Pipes S.E."/>
            <person name="Newman J."/>
        </authorList>
    </citation>
    <scope>NUCLEOTIDE SEQUENCE [LARGE SCALE GENOMIC DNA]</scope>
    <source>
        <strain evidence="2 3">DSM 19298</strain>
    </source>
</reference>
<keyword evidence="1" id="KW-0732">Signal</keyword>
<name>A0A086AC54_9FLAO</name>
<dbReference type="AlphaFoldDB" id="A0A086AC54"/>
<evidence type="ECO:0000313" key="2">
    <source>
        <dbReference type="EMBL" id="KFF14268.1"/>
    </source>
</evidence>
<dbReference type="RefSeq" id="WP_034708921.1">
    <property type="nucleotide sequence ID" value="NZ_JPRH01000001.1"/>
</dbReference>